<name>A0ACC1A3B8_9ROSI</name>
<comment type="caution">
    <text evidence="1">The sequence shown here is derived from an EMBL/GenBank/DDBJ whole genome shotgun (WGS) entry which is preliminary data.</text>
</comment>
<protein>
    <submittedName>
        <fullName evidence="1">Uncharacterized protein</fullName>
    </submittedName>
</protein>
<dbReference type="EMBL" id="CM047908">
    <property type="protein sequence ID" value="KAJ0081312.1"/>
    <property type="molecule type" value="Genomic_DNA"/>
</dbReference>
<proteinExistence type="predicted"/>
<accession>A0ACC1A3B8</accession>
<evidence type="ECO:0000313" key="1">
    <source>
        <dbReference type="EMBL" id="KAJ0081312.1"/>
    </source>
</evidence>
<dbReference type="Proteomes" id="UP001164250">
    <property type="component" value="Chromosome 12"/>
</dbReference>
<reference evidence="2" key="1">
    <citation type="journal article" date="2023" name="G3 (Bethesda)">
        <title>Genome assembly and association tests identify interacting loci associated with vigor, precocity, and sex in interspecific pistachio rootstocks.</title>
        <authorList>
            <person name="Palmer W."/>
            <person name="Jacygrad E."/>
            <person name="Sagayaradj S."/>
            <person name="Cavanaugh K."/>
            <person name="Han R."/>
            <person name="Bertier L."/>
            <person name="Beede B."/>
            <person name="Kafkas S."/>
            <person name="Golino D."/>
            <person name="Preece J."/>
            <person name="Michelmore R."/>
        </authorList>
    </citation>
    <scope>NUCLEOTIDE SEQUENCE [LARGE SCALE GENOMIC DNA]</scope>
</reference>
<keyword evidence="2" id="KW-1185">Reference proteome</keyword>
<organism evidence="1 2">
    <name type="scientific">Pistacia atlantica</name>
    <dbReference type="NCBI Taxonomy" id="434234"/>
    <lineage>
        <taxon>Eukaryota</taxon>
        <taxon>Viridiplantae</taxon>
        <taxon>Streptophyta</taxon>
        <taxon>Embryophyta</taxon>
        <taxon>Tracheophyta</taxon>
        <taxon>Spermatophyta</taxon>
        <taxon>Magnoliopsida</taxon>
        <taxon>eudicotyledons</taxon>
        <taxon>Gunneridae</taxon>
        <taxon>Pentapetalae</taxon>
        <taxon>rosids</taxon>
        <taxon>malvids</taxon>
        <taxon>Sapindales</taxon>
        <taxon>Anacardiaceae</taxon>
        <taxon>Pistacia</taxon>
    </lineage>
</organism>
<evidence type="ECO:0000313" key="2">
    <source>
        <dbReference type="Proteomes" id="UP001164250"/>
    </source>
</evidence>
<sequence>MHLNLPLSLHISFLKVFNLITRCSANFFTSSCPNSF</sequence>
<gene>
    <name evidence="1" type="ORF">Patl1_12092</name>
</gene>